<keyword evidence="5 6" id="KW-0342">GTP-binding</keyword>
<comment type="subcellular location">
    <subcellularLocation>
        <location evidence="6">Cytoplasm</location>
    </subcellularLocation>
    <text evidence="6">May associate with membranes.</text>
</comment>
<dbReference type="Gene3D" id="6.10.250.2860">
    <property type="match status" value="1"/>
</dbReference>
<dbReference type="InterPro" id="IPR027417">
    <property type="entry name" value="P-loop_NTPase"/>
</dbReference>
<dbReference type="Gene3D" id="3.40.50.11060">
    <property type="entry name" value="GTPase HflX, N-terminal domain"/>
    <property type="match status" value="1"/>
</dbReference>
<evidence type="ECO:0000259" key="8">
    <source>
        <dbReference type="PROSITE" id="PS51705"/>
    </source>
</evidence>
<dbReference type="InterPro" id="IPR042108">
    <property type="entry name" value="GTPase_HflX_N_sf"/>
</dbReference>
<dbReference type="Pfam" id="PF16360">
    <property type="entry name" value="GTP-bdg_M"/>
    <property type="match status" value="1"/>
</dbReference>
<comment type="subunit">
    <text evidence="6">Monomer. Associates with the 50S ribosomal subunit.</text>
</comment>
<reference evidence="9" key="1">
    <citation type="journal article" date="2020" name="mSystems">
        <title>Genome- and Community-Level Interaction Insights into Carbon Utilization and Element Cycling Functions of Hydrothermarchaeota in Hydrothermal Sediment.</title>
        <authorList>
            <person name="Zhou Z."/>
            <person name="Liu Y."/>
            <person name="Xu W."/>
            <person name="Pan J."/>
            <person name="Luo Z.H."/>
            <person name="Li M."/>
        </authorList>
    </citation>
    <scope>NUCLEOTIDE SEQUENCE [LARGE SCALE GENOMIC DNA]</scope>
    <source>
        <strain evidence="9">SpSt-897</strain>
    </source>
</reference>
<evidence type="ECO:0000256" key="1">
    <source>
        <dbReference type="ARBA" id="ARBA00022490"/>
    </source>
</evidence>
<sequence>MNRPLGNLIGLKHHQTRRLERLYRRKVPPRELVTPELARQLAEISREIHRQVGILVDRAGFVTHVLVGDAKGLFIPALPRERGAKGRLKGLRLIHTHLDDSALTQDDLLDLALLRLDAVAALAVTPQGLPGAVQVAHLLPHEENGRNWGLISADHLSRLDLNFDQMVQSLEEELARRGDGREGTTGRERAILVGVSPRSRLAAEDSMAELAELADSAGLTVAATVVQHRQRADSRFLMGKGRLAELVIQALQLGSDLLVFDAELTPAQVRSITDFTELRVIDRTQLILDLFAQRARSREGKLQVEMAQVKYLLPRLRGRDDALSRLTGGIGGRGPGETKLEIDRRRLQERLHRLSRDLEKVRAERKVRREGRKRHQLPILSLIGYTNAGKSTLFNALTHAAVLAEDRLFATLDPTSRRLRFPREREVIITDTVGFIQDLPKNLLEAFKATLEELEEADLLIHVVDLSNPRFPEQMAAVDRVLASLGLTDKPVLKVFNKMDLVSPELAALQVRLHQGVAIAALDDSTLPPLIARLEEKVEELAAPFADWQDREKPWESLGVDG</sequence>
<keyword evidence="7" id="KW-0175">Coiled coil</keyword>
<keyword evidence="3 6" id="KW-0547">Nucleotide-binding</keyword>
<dbReference type="HAMAP" id="MF_00900">
    <property type="entry name" value="GTPase_HflX"/>
    <property type="match status" value="1"/>
</dbReference>
<dbReference type="GO" id="GO:0046872">
    <property type="term" value="F:metal ion binding"/>
    <property type="evidence" value="ECO:0007669"/>
    <property type="project" value="UniProtKB-KW"/>
</dbReference>
<evidence type="ECO:0000256" key="3">
    <source>
        <dbReference type="ARBA" id="ARBA00022741"/>
    </source>
</evidence>
<dbReference type="InterPro" id="IPR032305">
    <property type="entry name" value="GTP-bd_M"/>
</dbReference>
<dbReference type="PROSITE" id="PS51705">
    <property type="entry name" value="G_HFLX"/>
    <property type="match status" value="1"/>
</dbReference>
<dbReference type="InterPro" id="IPR016496">
    <property type="entry name" value="GTPase_HflX"/>
</dbReference>
<evidence type="ECO:0000313" key="9">
    <source>
        <dbReference type="EMBL" id="HGF34281.1"/>
    </source>
</evidence>
<comment type="function">
    <text evidence="6">GTPase that associates with the 50S ribosomal subunit and may have a role during protein synthesis or ribosome biogenesis.</text>
</comment>
<keyword evidence="4" id="KW-0460">Magnesium</keyword>
<dbReference type="Pfam" id="PF13167">
    <property type="entry name" value="GTP-bdg_N"/>
    <property type="match status" value="1"/>
</dbReference>
<dbReference type="InterPro" id="IPR006073">
    <property type="entry name" value="GTP-bd"/>
</dbReference>
<dbReference type="GO" id="GO:0005737">
    <property type="term" value="C:cytoplasm"/>
    <property type="evidence" value="ECO:0007669"/>
    <property type="project" value="UniProtKB-SubCell"/>
</dbReference>
<gene>
    <name evidence="6 9" type="primary">hflX</name>
    <name evidence="9" type="ORF">ENW96_07830</name>
</gene>
<organism evidence="9">
    <name type="scientific">Desulfobacca acetoxidans</name>
    <dbReference type="NCBI Taxonomy" id="60893"/>
    <lineage>
        <taxon>Bacteria</taxon>
        <taxon>Pseudomonadati</taxon>
        <taxon>Thermodesulfobacteriota</taxon>
        <taxon>Desulfobaccia</taxon>
        <taxon>Desulfobaccales</taxon>
        <taxon>Desulfobaccaceae</taxon>
        <taxon>Desulfobacca</taxon>
    </lineage>
</organism>
<protein>
    <recommendedName>
        <fullName evidence="6">GTPase HflX</fullName>
    </recommendedName>
    <alternativeName>
        <fullName evidence="6">GTP-binding protein HflX</fullName>
    </alternativeName>
</protein>
<dbReference type="Pfam" id="PF01926">
    <property type="entry name" value="MMR_HSR1"/>
    <property type="match status" value="1"/>
</dbReference>
<dbReference type="GO" id="GO:0043022">
    <property type="term" value="F:ribosome binding"/>
    <property type="evidence" value="ECO:0007669"/>
    <property type="project" value="TreeGrafter"/>
</dbReference>
<evidence type="ECO:0000256" key="5">
    <source>
        <dbReference type="ARBA" id="ARBA00023134"/>
    </source>
</evidence>
<dbReference type="PRINTS" id="PR00326">
    <property type="entry name" value="GTP1OBG"/>
</dbReference>
<comment type="similarity">
    <text evidence="6">Belongs to the TRAFAC class OBG-HflX-like GTPase superfamily. HflX GTPase family.</text>
</comment>
<dbReference type="InterPro" id="IPR030394">
    <property type="entry name" value="G_HFLX_dom"/>
</dbReference>
<dbReference type="PANTHER" id="PTHR10229:SF0">
    <property type="entry name" value="GTP-BINDING PROTEIN 6-RELATED"/>
    <property type="match status" value="1"/>
</dbReference>
<dbReference type="SUPFAM" id="SSF52540">
    <property type="entry name" value="P-loop containing nucleoside triphosphate hydrolases"/>
    <property type="match status" value="1"/>
</dbReference>
<keyword evidence="1 6" id="KW-0963">Cytoplasm</keyword>
<name>A0A7C3UZU6_9BACT</name>
<dbReference type="FunFam" id="3.40.50.11060:FF:000001">
    <property type="entry name" value="GTPase HflX"/>
    <property type="match status" value="1"/>
</dbReference>
<dbReference type="EMBL" id="DTMF01000194">
    <property type="protein sequence ID" value="HGF34281.1"/>
    <property type="molecule type" value="Genomic_DNA"/>
</dbReference>
<dbReference type="Gene3D" id="3.40.50.300">
    <property type="entry name" value="P-loop containing nucleotide triphosphate hydrolases"/>
    <property type="match status" value="1"/>
</dbReference>
<evidence type="ECO:0000256" key="4">
    <source>
        <dbReference type="ARBA" id="ARBA00022842"/>
    </source>
</evidence>
<accession>A0A7C3UZU6</accession>
<dbReference type="InterPro" id="IPR025121">
    <property type="entry name" value="GTPase_HflX_N"/>
</dbReference>
<evidence type="ECO:0000256" key="6">
    <source>
        <dbReference type="HAMAP-Rule" id="MF_00900"/>
    </source>
</evidence>
<dbReference type="CDD" id="cd01878">
    <property type="entry name" value="HflX"/>
    <property type="match status" value="1"/>
</dbReference>
<evidence type="ECO:0000256" key="7">
    <source>
        <dbReference type="SAM" id="Coils"/>
    </source>
</evidence>
<keyword evidence="2" id="KW-0479">Metal-binding</keyword>
<comment type="caution">
    <text evidence="9">The sequence shown here is derived from an EMBL/GenBank/DDBJ whole genome shotgun (WGS) entry which is preliminary data.</text>
</comment>
<dbReference type="NCBIfam" id="TIGR03156">
    <property type="entry name" value="GTP_HflX"/>
    <property type="match status" value="1"/>
</dbReference>
<evidence type="ECO:0000256" key="2">
    <source>
        <dbReference type="ARBA" id="ARBA00022723"/>
    </source>
</evidence>
<feature type="domain" description="Hflx-type G" evidence="8">
    <location>
        <begin position="378"/>
        <end position="542"/>
    </location>
</feature>
<dbReference type="PANTHER" id="PTHR10229">
    <property type="entry name" value="GTP-BINDING PROTEIN HFLX"/>
    <property type="match status" value="1"/>
</dbReference>
<proteinExistence type="inferred from homology"/>
<dbReference type="GO" id="GO:0005525">
    <property type="term" value="F:GTP binding"/>
    <property type="evidence" value="ECO:0007669"/>
    <property type="project" value="UniProtKB-UniRule"/>
</dbReference>
<dbReference type="GO" id="GO:0003924">
    <property type="term" value="F:GTPase activity"/>
    <property type="evidence" value="ECO:0007669"/>
    <property type="project" value="UniProtKB-UniRule"/>
</dbReference>
<feature type="coiled-coil region" evidence="7">
    <location>
        <begin position="337"/>
        <end position="364"/>
    </location>
</feature>
<dbReference type="AlphaFoldDB" id="A0A7C3UZU6"/>